<dbReference type="InterPro" id="IPR009057">
    <property type="entry name" value="Homeodomain-like_sf"/>
</dbReference>
<feature type="domain" description="HTH myb-type" evidence="9">
    <location>
        <begin position="10"/>
        <end position="62"/>
    </location>
</feature>
<evidence type="ECO:0000256" key="3">
    <source>
        <dbReference type="ARBA" id="ARBA00023015"/>
    </source>
</evidence>
<feature type="domain" description="HTH myb-type" evidence="9">
    <location>
        <begin position="63"/>
        <end position="117"/>
    </location>
</feature>
<evidence type="ECO:0000256" key="2">
    <source>
        <dbReference type="ARBA" id="ARBA00022737"/>
    </source>
</evidence>
<evidence type="ECO:0000256" key="5">
    <source>
        <dbReference type="ARBA" id="ARBA00023163"/>
    </source>
</evidence>
<keyword evidence="4" id="KW-0238">DNA-binding</keyword>
<feature type="domain" description="Myb-like" evidence="8">
    <location>
        <begin position="10"/>
        <end position="62"/>
    </location>
</feature>
<comment type="subcellular location">
    <subcellularLocation>
        <location evidence="1">Nucleus</location>
    </subcellularLocation>
</comment>
<dbReference type="PROSITE" id="PS50090">
    <property type="entry name" value="MYB_LIKE"/>
    <property type="match status" value="2"/>
</dbReference>
<dbReference type="SMART" id="SM00717">
    <property type="entry name" value="SANT"/>
    <property type="match status" value="2"/>
</dbReference>
<keyword evidence="2" id="KW-0677">Repeat</keyword>
<evidence type="ECO:0000256" key="6">
    <source>
        <dbReference type="ARBA" id="ARBA00023242"/>
    </source>
</evidence>
<dbReference type="Pfam" id="PF00249">
    <property type="entry name" value="Myb_DNA-binding"/>
    <property type="match status" value="2"/>
</dbReference>
<dbReference type="EMBL" id="BQNB010015378">
    <property type="protein sequence ID" value="GJT39333.1"/>
    <property type="molecule type" value="Genomic_DNA"/>
</dbReference>
<dbReference type="PROSITE" id="PS51294">
    <property type="entry name" value="HTH_MYB"/>
    <property type="match status" value="2"/>
</dbReference>
<sequence length="264" mass="30251">MRCKASEKPSPKQKKGLWSPDEDQKLKECVMNYGHSSWTSVPINAGLQRNGKSCRLRWINYLRPGLKRGEFSLQEDEIILSLHRLLGNKWSQIAQHMPGRTDNEIKNYWHSHLKKRIAKQQHLQTNPKTDYISTNMRSTEPSSSCLNASSFINSSSADMNQLVPPASQITTLPKILFADWISLDELQKDIGKLRDQPFSHGSSYEVSHMHDYHEVSTHDQGSKDSQNCLISGSNNGDMFQSHMTIDEIFSFNDGDFNLEDFIYM</sequence>
<dbReference type="CDD" id="cd00167">
    <property type="entry name" value="SANT"/>
    <property type="match status" value="2"/>
</dbReference>
<evidence type="ECO:0000256" key="7">
    <source>
        <dbReference type="SAM" id="MobiDB-lite"/>
    </source>
</evidence>
<keyword evidence="6" id="KW-0539">Nucleus</keyword>
<dbReference type="PANTHER" id="PTHR47997:SF11">
    <property type="entry name" value="TRANSCRIPTION FACTOR LAF1"/>
    <property type="match status" value="1"/>
</dbReference>
<reference evidence="10" key="2">
    <citation type="submission" date="2022-01" db="EMBL/GenBank/DDBJ databases">
        <authorList>
            <person name="Yamashiro T."/>
            <person name="Shiraishi A."/>
            <person name="Satake H."/>
            <person name="Nakayama K."/>
        </authorList>
    </citation>
    <scope>NUCLEOTIDE SEQUENCE</scope>
</reference>
<dbReference type="InterPro" id="IPR017930">
    <property type="entry name" value="Myb_dom"/>
</dbReference>
<evidence type="ECO:0000259" key="9">
    <source>
        <dbReference type="PROSITE" id="PS51294"/>
    </source>
</evidence>
<keyword evidence="5" id="KW-0804">Transcription</keyword>
<keyword evidence="3" id="KW-0805">Transcription regulation</keyword>
<dbReference type="SUPFAM" id="SSF46689">
    <property type="entry name" value="Homeodomain-like"/>
    <property type="match status" value="1"/>
</dbReference>
<organism evidence="10 11">
    <name type="scientific">Tanacetum coccineum</name>
    <dbReference type="NCBI Taxonomy" id="301880"/>
    <lineage>
        <taxon>Eukaryota</taxon>
        <taxon>Viridiplantae</taxon>
        <taxon>Streptophyta</taxon>
        <taxon>Embryophyta</taxon>
        <taxon>Tracheophyta</taxon>
        <taxon>Spermatophyta</taxon>
        <taxon>Magnoliopsida</taxon>
        <taxon>eudicotyledons</taxon>
        <taxon>Gunneridae</taxon>
        <taxon>Pentapetalae</taxon>
        <taxon>asterids</taxon>
        <taxon>campanulids</taxon>
        <taxon>Asterales</taxon>
        <taxon>Asteraceae</taxon>
        <taxon>Asteroideae</taxon>
        <taxon>Anthemideae</taxon>
        <taxon>Anthemidinae</taxon>
        <taxon>Tanacetum</taxon>
    </lineage>
</organism>
<keyword evidence="11" id="KW-1185">Reference proteome</keyword>
<dbReference type="Gene3D" id="1.10.10.60">
    <property type="entry name" value="Homeodomain-like"/>
    <property type="match status" value="2"/>
</dbReference>
<evidence type="ECO:0000256" key="1">
    <source>
        <dbReference type="ARBA" id="ARBA00004123"/>
    </source>
</evidence>
<evidence type="ECO:0000259" key="8">
    <source>
        <dbReference type="PROSITE" id="PS50090"/>
    </source>
</evidence>
<dbReference type="InterPro" id="IPR051953">
    <property type="entry name" value="Plant_SW-associated_TFs"/>
</dbReference>
<evidence type="ECO:0000256" key="4">
    <source>
        <dbReference type="ARBA" id="ARBA00023125"/>
    </source>
</evidence>
<feature type="compositionally biased region" description="Basic and acidic residues" evidence="7">
    <location>
        <begin position="1"/>
        <end position="10"/>
    </location>
</feature>
<accession>A0ABQ5DL48</accession>
<feature type="region of interest" description="Disordered" evidence="7">
    <location>
        <begin position="1"/>
        <end position="21"/>
    </location>
</feature>
<dbReference type="Proteomes" id="UP001151760">
    <property type="component" value="Unassembled WGS sequence"/>
</dbReference>
<evidence type="ECO:0000313" key="11">
    <source>
        <dbReference type="Proteomes" id="UP001151760"/>
    </source>
</evidence>
<evidence type="ECO:0000313" key="10">
    <source>
        <dbReference type="EMBL" id="GJT39333.1"/>
    </source>
</evidence>
<protein>
    <submittedName>
        <fullName evidence="10">Transcription factor LAF1-like protein</fullName>
    </submittedName>
</protein>
<reference evidence="10" key="1">
    <citation type="journal article" date="2022" name="Int. J. Mol. Sci.">
        <title>Draft Genome of Tanacetum Coccineum: Genomic Comparison of Closely Related Tanacetum-Family Plants.</title>
        <authorList>
            <person name="Yamashiro T."/>
            <person name="Shiraishi A."/>
            <person name="Nakayama K."/>
            <person name="Satake H."/>
        </authorList>
    </citation>
    <scope>NUCLEOTIDE SEQUENCE</scope>
</reference>
<dbReference type="InterPro" id="IPR001005">
    <property type="entry name" value="SANT/Myb"/>
</dbReference>
<dbReference type="PANTHER" id="PTHR47997">
    <property type="entry name" value="MYB DOMAIN PROTEIN 55"/>
    <property type="match status" value="1"/>
</dbReference>
<name>A0ABQ5DL48_9ASTR</name>
<comment type="caution">
    <text evidence="10">The sequence shown here is derived from an EMBL/GenBank/DDBJ whole genome shotgun (WGS) entry which is preliminary data.</text>
</comment>
<proteinExistence type="predicted"/>
<feature type="domain" description="Myb-like" evidence="8">
    <location>
        <begin position="63"/>
        <end position="113"/>
    </location>
</feature>
<gene>
    <name evidence="10" type="ORF">Tco_0939198</name>
</gene>